<evidence type="ECO:0000313" key="3">
    <source>
        <dbReference type="Proteomes" id="UP000653305"/>
    </source>
</evidence>
<dbReference type="EMBL" id="BMAC01000296">
    <property type="protein sequence ID" value="GFP92946.1"/>
    <property type="molecule type" value="Genomic_DNA"/>
</dbReference>
<proteinExistence type="predicted"/>
<keyword evidence="3" id="KW-1185">Reference proteome</keyword>
<name>A0A830C1F8_9LAMI</name>
<dbReference type="Proteomes" id="UP000653305">
    <property type="component" value="Unassembled WGS sequence"/>
</dbReference>
<evidence type="ECO:0000313" key="2">
    <source>
        <dbReference type="EMBL" id="GFP92946.1"/>
    </source>
</evidence>
<keyword evidence="2" id="KW-0808">Transferase</keyword>
<feature type="region of interest" description="Disordered" evidence="1">
    <location>
        <begin position="1"/>
        <end position="27"/>
    </location>
</feature>
<dbReference type="OrthoDB" id="62853at2759"/>
<dbReference type="PANTHER" id="PTHR42851">
    <property type="entry name" value="ALDOLASE-RELATED"/>
    <property type="match status" value="1"/>
</dbReference>
<protein>
    <submittedName>
        <fullName evidence="2">Serine/threonine-protein kinase atm</fullName>
    </submittedName>
</protein>
<organism evidence="2 3">
    <name type="scientific">Phtheirospermum japonicum</name>
    <dbReference type="NCBI Taxonomy" id="374723"/>
    <lineage>
        <taxon>Eukaryota</taxon>
        <taxon>Viridiplantae</taxon>
        <taxon>Streptophyta</taxon>
        <taxon>Embryophyta</taxon>
        <taxon>Tracheophyta</taxon>
        <taxon>Spermatophyta</taxon>
        <taxon>Magnoliopsida</taxon>
        <taxon>eudicotyledons</taxon>
        <taxon>Gunneridae</taxon>
        <taxon>Pentapetalae</taxon>
        <taxon>asterids</taxon>
        <taxon>lamiids</taxon>
        <taxon>Lamiales</taxon>
        <taxon>Orobanchaceae</taxon>
        <taxon>Orobanchaceae incertae sedis</taxon>
        <taxon>Phtheirospermum</taxon>
    </lineage>
</organism>
<sequence>MGPASGEHSLDAEDESFGKKRKALDPSVDGYDKRVSVYAAKLSNLTSQSSNKPSFKIGECIRRVASQLTGSAPSGKDEMVIDGSQHPPERRGGMVLSIESFSVNEMLSQLELVAQEPKKRHDFLNVIHAFFMGFRSSVALNRRGRKKRPEQATAGGPAEGFEFDDDVNDSYWTDRIVQNYSEVQLVLNNRENGLGNFQLVPFVAEKSGKPGRKPNSRKRFSDSTTVIELDERVKRRRQESSPAELILNFAERNNIPSEINLNKMFRRFGPLMESETEVDHESGCAKVIFKRGSDAEVARSSSEAFNVFGPVLVNYQIGYEPLISVRVLPIALPLPQEDVTLMQ</sequence>
<dbReference type="AlphaFoldDB" id="A0A830C1F8"/>
<keyword evidence="2" id="KW-0418">Kinase</keyword>
<reference evidence="2" key="1">
    <citation type="submission" date="2020-07" db="EMBL/GenBank/DDBJ databases">
        <title>Ethylene signaling mediates host invasion by parasitic plants.</title>
        <authorList>
            <person name="Yoshida S."/>
        </authorList>
    </citation>
    <scope>NUCLEOTIDE SEQUENCE</scope>
    <source>
        <strain evidence="2">Okayama</strain>
    </source>
</reference>
<accession>A0A830C1F8</accession>
<evidence type="ECO:0000256" key="1">
    <source>
        <dbReference type="SAM" id="MobiDB-lite"/>
    </source>
</evidence>
<gene>
    <name evidence="2" type="ORF">PHJA_001438900</name>
</gene>
<dbReference type="PANTHER" id="PTHR42851:SF4">
    <property type="entry name" value="PWWP DOMAIN-CONTAINING PROTEIN"/>
    <property type="match status" value="1"/>
</dbReference>
<dbReference type="InterPro" id="IPR053063">
    <property type="entry name" value="PWWP_domain_containing_PDP"/>
</dbReference>
<dbReference type="GO" id="GO:0016301">
    <property type="term" value="F:kinase activity"/>
    <property type="evidence" value="ECO:0007669"/>
    <property type="project" value="UniProtKB-KW"/>
</dbReference>
<comment type="caution">
    <text evidence="2">The sequence shown here is derived from an EMBL/GenBank/DDBJ whole genome shotgun (WGS) entry which is preliminary data.</text>
</comment>